<dbReference type="EMBL" id="CAJFDI010000006">
    <property type="protein sequence ID" value="CAD5234409.1"/>
    <property type="molecule type" value="Genomic_DNA"/>
</dbReference>
<gene>
    <name evidence="1" type="ORF">BXYJ_LOCUS14500</name>
</gene>
<dbReference type="SMR" id="A0A1I7SMF5"/>
<name>A0A1I7SMF5_BURXY</name>
<evidence type="ECO:0000313" key="1">
    <source>
        <dbReference type="EMBL" id="CAD5234409.1"/>
    </source>
</evidence>
<keyword evidence="3" id="KW-1185">Reference proteome</keyword>
<protein>
    <submittedName>
        <fullName evidence="1">(pine wood nematode) hypothetical protein</fullName>
    </submittedName>
</protein>
<reference evidence="4" key="1">
    <citation type="submission" date="2016-11" db="UniProtKB">
        <authorList>
            <consortium name="WormBaseParasite"/>
        </authorList>
    </citation>
    <scope>IDENTIFICATION</scope>
</reference>
<dbReference type="WBParaSite" id="BXY_1423900.1">
    <property type="protein sequence ID" value="BXY_1423900.1"/>
    <property type="gene ID" value="BXY_1423900"/>
</dbReference>
<proteinExistence type="predicted"/>
<reference evidence="1" key="2">
    <citation type="submission" date="2020-09" db="EMBL/GenBank/DDBJ databases">
        <authorList>
            <person name="Kikuchi T."/>
        </authorList>
    </citation>
    <scope>NUCLEOTIDE SEQUENCE</scope>
    <source>
        <strain evidence="1">Ka4C1</strain>
    </source>
</reference>
<sequence>MDSIRCATGEPVEDADLEKCRQIIELLIKTLHLGTGNRRQMILRLDIEEKLNQEDFKIQRIENMMDSLEVKAFSNIPRKKESTEASNAKRIQDVRFKIYDLRSQFLEISLQLDKNQGKDEVNEEENRMLYGVSEITSGYTRLLDSLQKSVDILERFGIRSIQSKTELFPYENLMEFVLKLKKILIKLHFYVDTLVDITPD</sequence>
<organism evidence="2 4">
    <name type="scientific">Bursaphelenchus xylophilus</name>
    <name type="common">Pinewood nematode worm</name>
    <name type="synonym">Aphelenchoides xylophilus</name>
    <dbReference type="NCBI Taxonomy" id="6326"/>
    <lineage>
        <taxon>Eukaryota</taxon>
        <taxon>Metazoa</taxon>
        <taxon>Ecdysozoa</taxon>
        <taxon>Nematoda</taxon>
        <taxon>Chromadorea</taxon>
        <taxon>Rhabditida</taxon>
        <taxon>Tylenchina</taxon>
        <taxon>Tylenchomorpha</taxon>
        <taxon>Aphelenchoidea</taxon>
        <taxon>Aphelenchoididae</taxon>
        <taxon>Bursaphelenchus</taxon>
    </lineage>
</organism>
<dbReference type="Proteomes" id="UP000659654">
    <property type="component" value="Unassembled WGS sequence"/>
</dbReference>
<evidence type="ECO:0000313" key="4">
    <source>
        <dbReference type="WBParaSite" id="BXY_1423900.1"/>
    </source>
</evidence>
<dbReference type="EMBL" id="CAJFCV020000006">
    <property type="protein sequence ID" value="CAG9130172.1"/>
    <property type="molecule type" value="Genomic_DNA"/>
</dbReference>
<dbReference type="Proteomes" id="UP000582659">
    <property type="component" value="Unassembled WGS sequence"/>
</dbReference>
<accession>A0A1I7SMF5</accession>
<dbReference type="Proteomes" id="UP000095284">
    <property type="component" value="Unplaced"/>
</dbReference>
<evidence type="ECO:0000313" key="2">
    <source>
        <dbReference type="Proteomes" id="UP000095284"/>
    </source>
</evidence>
<dbReference type="AlphaFoldDB" id="A0A1I7SMF5"/>
<evidence type="ECO:0000313" key="3">
    <source>
        <dbReference type="Proteomes" id="UP000659654"/>
    </source>
</evidence>